<dbReference type="EMBL" id="JBBHLC010000056">
    <property type="protein sequence ID" value="MEJ5864947.1"/>
    <property type="molecule type" value="Genomic_DNA"/>
</dbReference>
<evidence type="ECO:0000313" key="1">
    <source>
        <dbReference type="EMBL" id="MEJ5864947.1"/>
    </source>
</evidence>
<evidence type="ECO:0000313" key="2">
    <source>
        <dbReference type="Proteomes" id="UP001380290"/>
    </source>
</evidence>
<dbReference type="Gene3D" id="3.40.50.2300">
    <property type="match status" value="1"/>
</dbReference>
<dbReference type="GO" id="GO:0016301">
    <property type="term" value="F:kinase activity"/>
    <property type="evidence" value="ECO:0007669"/>
    <property type="project" value="UniProtKB-KW"/>
</dbReference>
<dbReference type="Proteomes" id="UP001380290">
    <property type="component" value="Unassembled WGS sequence"/>
</dbReference>
<sequence length="124" mass="13703">MRSLHVLIHQARPFHQILLHQAFNAQGVFDVRLSDDLEDTAARLGREQVVDVLVLDQGMPEVCARSLFQHLQPGAAPRALLFVGQGSDQARSLAGEARRRGFRVVGELAWPMSTVALQKALARV</sequence>
<dbReference type="SUPFAM" id="SSF52172">
    <property type="entry name" value="CheY-like"/>
    <property type="match status" value="1"/>
</dbReference>
<protein>
    <submittedName>
        <fullName evidence="1">Histidine kinase</fullName>
    </submittedName>
</protein>
<keyword evidence="2" id="KW-1185">Reference proteome</keyword>
<organism evidence="1 2">
    <name type="scientific">Pseudomonas farsensis</name>
    <dbReference type="NCBI Taxonomy" id="2745492"/>
    <lineage>
        <taxon>Bacteria</taxon>
        <taxon>Pseudomonadati</taxon>
        <taxon>Pseudomonadota</taxon>
        <taxon>Gammaproteobacteria</taxon>
        <taxon>Pseudomonadales</taxon>
        <taxon>Pseudomonadaceae</taxon>
        <taxon>Pseudomonas</taxon>
    </lineage>
</organism>
<accession>A0ABU8QWA3</accession>
<name>A0ABU8QWA3_9PSED</name>
<proteinExistence type="predicted"/>
<dbReference type="RefSeq" id="WP_339600019.1">
    <property type="nucleotide sequence ID" value="NZ_JBBHLC010000056.1"/>
</dbReference>
<dbReference type="InterPro" id="IPR011006">
    <property type="entry name" value="CheY-like_superfamily"/>
</dbReference>
<reference evidence="1 2" key="1">
    <citation type="submission" date="2024-02" db="EMBL/GenBank/DDBJ databases">
        <title>Identification of pathogenicity and growth-promoting function of Pseudomonas putida variant.</title>
        <authorList>
            <person name="Sun J."/>
        </authorList>
    </citation>
    <scope>NUCLEOTIDE SEQUENCE [LARGE SCALE GENOMIC DNA]</scope>
    <source>
        <strain evidence="1 2">A03</strain>
    </source>
</reference>
<keyword evidence="1" id="KW-0418">Kinase</keyword>
<comment type="caution">
    <text evidence="1">The sequence shown here is derived from an EMBL/GenBank/DDBJ whole genome shotgun (WGS) entry which is preliminary data.</text>
</comment>
<gene>
    <name evidence="1" type="ORF">V7S98_17155</name>
</gene>
<keyword evidence="1" id="KW-0808">Transferase</keyword>